<protein>
    <submittedName>
        <fullName evidence="4">NUDIX domain-containing protein</fullName>
    </submittedName>
</protein>
<dbReference type="PANTHER" id="PTHR43046">
    <property type="entry name" value="GDP-MANNOSE MANNOSYL HYDROLASE"/>
    <property type="match status" value="1"/>
</dbReference>
<dbReference type="RefSeq" id="WP_072993645.1">
    <property type="nucleotide sequence ID" value="NZ_FQZB01000027.1"/>
</dbReference>
<sequence>MIFNKVIDKSDFSSGSSIKITKRIAVRAVILKGNNLLMVHSKLGDYKFPGGGVKALENYDEALKREVLEETGYRVKTINEKLGVIVERFNDSYEENCIFEMVSHYYLCTIEVDKTNQSLDDYEADLEFKPEFVDIEKAIIENKELLQDESREKRAWTQRETLALSFIKEELGTKKAGEC</sequence>
<dbReference type="EMBL" id="FQZB01000027">
    <property type="protein sequence ID" value="SHK77253.1"/>
    <property type="molecule type" value="Genomic_DNA"/>
</dbReference>
<evidence type="ECO:0000313" key="4">
    <source>
        <dbReference type="EMBL" id="SHK77253.1"/>
    </source>
</evidence>
<evidence type="ECO:0000313" key="5">
    <source>
        <dbReference type="Proteomes" id="UP000184310"/>
    </source>
</evidence>
<dbReference type="InterPro" id="IPR020084">
    <property type="entry name" value="NUDIX_hydrolase_CS"/>
</dbReference>
<evidence type="ECO:0000256" key="1">
    <source>
        <dbReference type="ARBA" id="ARBA00001946"/>
    </source>
</evidence>
<name>A0A1M6V712_9CLOT</name>
<dbReference type="STRING" id="1121302.SAMN02745163_04436"/>
<keyword evidence="5" id="KW-1185">Reference proteome</keyword>
<dbReference type="AlphaFoldDB" id="A0A1M6V712"/>
<organism evidence="4 5">
    <name type="scientific">Clostridium cavendishii DSM 21758</name>
    <dbReference type="NCBI Taxonomy" id="1121302"/>
    <lineage>
        <taxon>Bacteria</taxon>
        <taxon>Bacillati</taxon>
        <taxon>Bacillota</taxon>
        <taxon>Clostridia</taxon>
        <taxon>Eubacteriales</taxon>
        <taxon>Clostridiaceae</taxon>
        <taxon>Clostridium</taxon>
    </lineage>
</organism>
<proteinExistence type="predicted"/>
<dbReference type="OrthoDB" id="511483at2"/>
<dbReference type="GO" id="GO:0016787">
    <property type="term" value="F:hydrolase activity"/>
    <property type="evidence" value="ECO:0007669"/>
    <property type="project" value="UniProtKB-KW"/>
</dbReference>
<dbReference type="InterPro" id="IPR000086">
    <property type="entry name" value="NUDIX_hydrolase_dom"/>
</dbReference>
<evidence type="ECO:0000259" key="3">
    <source>
        <dbReference type="PROSITE" id="PS51462"/>
    </source>
</evidence>
<dbReference type="Proteomes" id="UP000184310">
    <property type="component" value="Unassembled WGS sequence"/>
</dbReference>
<dbReference type="Pfam" id="PF00293">
    <property type="entry name" value="NUDIX"/>
    <property type="match status" value="1"/>
</dbReference>
<gene>
    <name evidence="4" type="ORF">SAMN02745163_04436</name>
</gene>
<accession>A0A1M6V712</accession>
<evidence type="ECO:0000256" key="2">
    <source>
        <dbReference type="ARBA" id="ARBA00022801"/>
    </source>
</evidence>
<dbReference type="CDD" id="cd02883">
    <property type="entry name" value="NUDIX_Hydrolase"/>
    <property type="match status" value="1"/>
</dbReference>
<dbReference type="PANTHER" id="PTHR43046:SF15">
    <property type="entry name" value="MUTT_NUDIX FAMILY PROTEIN"/>
    <property type="match status" value="1"/>
</dbReference>
<reference evidence="4 5" key="1">
    <citation type="submission" date="2016-11" db="EMBL/GenBank/DDBJ databases">
        <authorList>
            <person name="Jaros S."/>
            <person name="Januszkiewicz K."/>
            <person name="Wedrychowicz H."/>
        </authorList>
    </citation>
    <scope>NUCLEOTIDE SEQUENCE [LARGE SCALE GENOMIC DNA]</scope>
    <source>
        <strain evidence="4 5">DSM 21758</strain>
    </source>
</reference>
<dbReference type="SUPFAM" id="SSF55811">
    <property type="entry name" value="Nudix"/>
    <property type="match status" value="1"/>
</dbReference>
<comment type="cofactor">
    <cofactor evidence="1">
        <name>Mg(2+)</name>
        <dbReference type="ChEBI" id="CHEBI:18420"/>
    </cofactor>
</comment>
<dbReference type="InterPro" id="IPR015797">
    <property type="entry name" value="NUDIX_hydrolase-like_dom_sf"/>
</dbReference>
<dbReference type="PROSITE" id="PS00893">
    <property type="entry name" value="NUDIX_BOX"/>
    <property type="match status" value="1"/>
</dbReference>
<keyword evidence="2" id="KW-0378">Hydrolase</keyword>
<dbReference type="Gene3D" id="3.90.79.10">
    <property type="entry name" value="Nucleoside Triphosphate Pyrophosphohydrolase"/>
    <property type="match status" value="1"/>
</dbReference>
<dbReference type="PROSITE" id="PS51462">
    <property type="entry name" value="NUDIX"/>
    <property type="match status" value="1"/>
</dbReference>
<feature type="domain" description="Nudix hydrolase" evidence="3">
    <location>
        <begin position="21"/>
        <end position="162"/>
    </location>
</feature>